<dbReference type="InterPro" id="IPR009003">
    <property type="entry name" value="Peptidase_S1_PA"/>
</dbReference>
<evidence type="ECO:0000256" key="6">
    <source>
        <dbReference type="RuleBase" id="RU363034"/>
    </source>
</evidence>
<dbReference type="AlphaFoldDB" id="D2A3X1"/>
<dbReference type="PANTHER" id="PTHR24276:SF98">
    <property type="entry name" value="FI18310P1-RELATED"/>
    <property type="match status" value="1"/>
</dbReference>
<dbReference type="eggNOG" id="KOG3627">
    <property type="taxonomic scope" value="Eukaryota"/>
</dbReference>
<keyword evidence="3 6" id="KW-0378">Hydrolase</keyword>
<dbReference type="InterPro" id="IPR001254">
    <property type="entry name" value="Trypsin_dom"/>
</dbReference>
<dbReference type="InterPro" id="IPR001314">
    <property type="entry name" value="Peptidase_S1A"/>
</dbReference>
<keyword evidence="2 6" id="KW-0645">Protease</keyword>
<dbReference type="GO" id="GO:0045087">
    <property type="term" value="P:innate immune response"/>
    <property type="evidence" value="ECO:0000318"/>
    <property type="project" value="GO_Central"/>
</dbReference>
<dbReference type="InterPro" id="IPR018114">
    <property type="entry name" value="TRYPSIN_HIS"/>
</dbReference>
<keyword evidence="9" id="KW-1185">Reference proteome</keyword>
<name>D2A3X1_TRICA</name>
<dbReference type="PROSITE" id="PS00135">
    <property type="entry name" value="TRYPSIN_SER"/>
    <property type="match status" value="1"/>
</dbReference>
<dbReference type="CDD" id="cd00190">
    <property type="entry name" value="Tryp_SPc"/>
    <property type="match status" value="1"/>
</dbReference>
<dbReference type="Gene3D" id="2.40.10.10">
    <property type="entry name" value="Trypsin-like serine proteases"/>
    <property type="match status" value="1"/>
</dbReference>
<keyword evidence="5" id="KW-1015">Disulfide bond</keyword>
<dbReference type="SMART" id="SM00020">
    <property type="entry name" value="Tryp_SPc"/>
    <property type="match status" value="1"/>
</dbReference>
<dbReference type="EMBL" id="KQ971348">
    <property type="protein sequence ID" value="EFA05665.2"/>
    <property type="molecule type" value="Genomic_DNA"/>
</dbReference>
<proteinExistence type="inferred from homology"/>
<evidence type="ECO:0000256" key="5">
    <source>
        <dbReference type="ARBA" id="ARBA00023157"/>
    </source>
</evidence>
<protein>
    <submittedName>
        <fullName evidence="8">Serine protease P150</fullName>
    </submittedName>
</protein>
<dbReference type="HOGENOM" id="CLU_006842_7_6_1"/>
<reference evidence="8 9" key="1">
    <citation type="journal article" date="2008" name="Nature">
        <title>The genome of the model beetle and pest Tribolium castaneum.</title>
        <authorList>
            <consortium name="Tribolium Genome Sequencing Consortium"/>
            <person name="Richards S."/>
            <person name="Gibbs R.A."/>
            <person name="Weinstock G.M."/>
            <person name="Brown S.J."/>
            <person name="Denell R."/>
            <person name="Beeman R.W."/>
            <person name="Gibbs R."/>
            <person name="Beeman R.W."/>
            <person name="Brown S.J."/>
            <person name="Bucher G."/>
            <person name="Friedrich M."/>
            <person name="Grimmelikhuijzen C.J."/>
            <person name="Klingler M."/>
            <person name="Lorenzen M."/>
            <person name="Richards S."/>
            <person name="Roth S."/>
            <person name="Schroder R."/>
            <person name="Tautz D."/>
            <person name="Zdobnov E.M."/>
            <person name="Muzny D."/>
            <person name="Gibbs R.A."/>
            <person name="Weinstock G.M."/>
            <person name="Attaway T."/>
            <person name="Bell S."/>
            <person name="Buhay C.J."/>
            <person name="Chandrabose M.N."/>
            <person name="Chavez D."/>
            <person name="Clerk-Blankenburg K.P."/>
            <person name="Cree A."/>
            <person name="Dao M."/>
            <person name="Davis C."/>
            <person name="Chacko J."/>
            <person name="Dinh H."/>
            <person name="Dugan-Rocha S."/>
            <person name="Fowler G."/>
            <person name="Garner T.T."/>
            <person name="Garnes J."/>
            <person name="Gnirke A."/>
            <person name="Hawes A."/>
            <person name="Hernandez J."/>
            <person name="Hines S."/>
            <person name="Holder M."/>
            <person name="Hume J."/>
            <person name="Jhangiani S.N."/>
            <person name="Joshi V."/>
            <person name="Khan Z.M."/>
            <person name="Jackson L."/>
            <person name="Kovar C."/>
            <person name="Kowis A."/>
            <person name="Lee S."/>
            <person name="Lewis L.R."/>
            <person name="Margolis J."/>
            <person name="Morgan M."/>
            <person name="Nazareth L.V."/>
            <person name="Nguyen N."/>
            <person name="Okwuonu G."/>
            <person name="Parker D."/>
            <person name="Richards S."/>
            <person name="Ruiz S.J."/>
            <person name="Santibanez J."/>
            <person name="Savard J."/>
            <person name="Scherer S.E."/>
            <person name="Schneider B."/>
            <person name="Sodergren E."/>
            <person name="Tautz D."/>
            <person name="Vattahil S."/>
            <person name="Villasana D."/>
            <person name="White C.S."/>
            <person name="Wright R."/>
            <person name="Park Y."/>
            <person name="Beeman R.W."/>
            <person name="Lord J."/>
            <person name="Oppert B."/>
            <person name="Lorenzen M."/>
            <person name="Brown S."/>
            <person name="Wang L."/>
            <person name="Savard J."/>
            <person name="Tautz D."/>
            <person name="Richards S."/>
            <person name="Weinstock G."/>
            <person name="Gibbs R.A."/>
            <person name="Liu Y."/>
            <person name="Worley K."/>
            <person name="Weinstock G."/>
            <person name="Elsik C.G."/>
            <person name="Reese J.T."/>
            <person name="Elhaik E."/>
            <person name="Landan G."/>
            <person name="Graur D."/>
            <person name="Arensburger P."/>
            <person name="Atkinson P."/>
            <person name="Beeman R.W."/>
            <person name="Beidler J."/>
            <person name="Brown S.J."/>
            <person name="Demuth J.P."/>
            <person name="Drury D.W."/>
            <person name="Du Y.Z."/>
            <person name="Fujiwara H."/>
            <person name="Lorenzen M."/>
            <person name="Maselli V."/>
            <person name="Osanai M."/>
            <person name="Park Y."/>
            <person name="Robertson H.M."/>
            <person name="Tu Z."/>
            <person name="Wang J.J."/>
            <person name="Wang S."/>
            <person name="Richards S."/>
            <person name="Song H."/>
            <person name="Zhang L."/>
            <person name="Sodergren E."/>
            <person name="Werner D."/>
            <person name="Stanke M."/>
            <person name="Morgenstern B."/>
            <person name="Solovyev V."/>
            <person name="Kosarev P."/>
            <person name="Brown G."/>
            <person name="Chen H.C."/>
            <person name="Ermolaeva O."/>
            <person name="Hlavina W."/>
            <person name="Kapustin Y."/>
            <person name="Kiryutin B."/>
            <person name="Kitts P."/>
            <person name="Maglott D."/>
            <person name="Pruitt K."/>
            <person name="Sapojnikov V."/>
            <person name="Souvorov A."/>
            <person name="Mackey A.J."/>
            <person name="Waterhouse R.M."/>
            <person name="Wyder S."/>
            <person name="Zdobnov E.M."/>
            <person name="Zdobnov E.M."/>
            <person name="Wyder S."/>
            <person name="Kriventseva E.V."/>
            <person name="Kadowaki T."/>
            <person name="Bork P."/>
            <person name="Aranda M."/>
            <person name="Bao R."/>
            <person name="Beermann A."/>
            <person name="Berns N."/>
            <person name="Bolognesi R."/>
            <person name="Bonneton F."/>
            <person name="Bopp D."/>
            <person name="Brown S.J."/>
            <person name="Bucher G."/>
            <person name="Butts T."/>
            <person name="Chaumot A."/>
            <person name="Denell R.E."/>
            <person name="Ferrier D.E."/>
            <person name="Friedrich M."/>
            <person name="Gordon C.M."/>
            <person name="Jindra M."/>
            <person name="Klingler M."/>
            <person name="Lan Q."/>
            <person name="Lattorff H.M."/>
            <person name="Laudet V."/>
            <person name="von Levetsow C."/>
            <person name="Liu Z."/>
            <person name="Lutz R."/>
            <person name="Lynch J.A."/>
            <person name="da Fonseca R.N."/>
            <person name="Posnien N."/>
            <person name="Reuter R."/>
            <person name="Roth S."/>
            <person name="Savard J."/>
            <person name="Schinko J.B."/>
            <person name="Schmitt C."/>
            <person name="Schoppmeier M."/>
            <person name="Schroder R."/>
            <person name="Shippy T.D."/>
            <person name="Simonnet F."/>
            <person name="Marques-Souza H."/>
            <person name="Tautz D."/>
            <person name="Tomoyasu Y."/>
            <person name="Trauner J."/>
            <person name="Van der Zee M."/>
            <person name="Vervoort M."/>
            <person name="Wittkopp N."/>
            <person name="Wimmer E.A."/>
            <person name="Yang X."/>
            <person name="Jones A.K."/>
            <person name="Sattelle D.B."/>
            <person name="Ebert P.R."/>
            <person name="Nelson D."/>
            <person name="Scott J.G."/>
            <person name="Beeman R.W."/>
            <person name="Muthukrishnan S."/>
            <person name="Kramer K.J."/>
            <person name="Arakane Y."/>
            <person name="Beeman R.W."/>
            <person name="Zhu Q."/>
            <person name="Hogenkamp D."/>
            <person name="Dixit R."/>
            <person name="Oppert B."/>
            <person name="Jiang H."/>
            <person name="Zou Z."/>
            <person name="Marshall J."/>
            <person name="Elpidina E."/>
            <person name="Vinokurov K."/>
            <person name="Oppert C."/>
            <person name="Zou Z."/>
            <person name="Evans J."/>
            <person name="Lu Z."/>
            <person name="Zhao P."/>
            <person name="Sumathipala N."/>
            <person name="Altincicek B."/>
            <person name="Vilcinskas A."/>
            <person name="Williams M."/>
            <person name="Hultmark D."/>
            <person name="Hetru C."/>
            <person name="Jiang H."/>
            <person name="Grimmelikhuijzen C.J."/>
            <person name="Hauser F."/>
            <person name="Cazzamali G."/>
            <person name="Williamson M."/>
            <person name="Park Y."/>
            <person name="Li B."/>
            <person name="Tanaka Y."/>
            <person name="Predel R."/>
            <person name="Neupert S."/>
            <person name="Schachtner J."/>
            <person name="Verleyen P."/>
            <person name="Raible F."/>
            <person name="Bork P."/>
            <person name="Friedrich M."/>
            <person name="Walden K.K."/>
            <person name="Robertson H.M."/>
            <person name="Angeli S."/>
            <person name="Foret S."/>
            <person name="Bucher G."/>
            <person name="Schuetz S."/>
            <person name="Maleszka R."/>
            <person name="Wimmer E.A."/>
            <person name="Beeman R.W."/>
            <person name="Lorenzen M."/>
            <person name="Tomoyasu Y."/>
            <person name="Miller S.C."/>
            <person name="Grossmann D."/>
            <person name="Bucher G."/>
        </authorList>
    </citation>
    <scope>NUCLEOTIDE SEQUENCE [LARGE SCALE GENOMIC DNA]</scope>
    <source>
        <strain evidence="8 9">Georgia GA2</strain>
    </source>
</reference>
<dbReference type="SUPFAM" id="SSF50494">
    <property type="entry name" value="Trypsin-like serine proteases"/>
    <property type="match status" value="1"/>
</dbReference>
<dbReference type="Pfam" id="PF00089">
    <property type="entry name" value="Trypsin"/>
    <property type="match status" value="1"/>
</dbReference>
<comment type="similarity">
    <text evidence="1">Belongs to the peptidase S1 family.</text>
</comment>
<dbReference type="GO" id="GO:0006508">
    <property type="term" value="P:proteolysis"/>
    <property type="evidence" value="ECO:0007669"/>
    <property type="project" value="UniProtKB-KW"/>
</dbReference>
<accession>D2A3X1</accession>
<evidence type="ECO:0000256" key="3">
    <source>
        <dbReference type="ARBA" id="ARBA00022801"/>
    </source>
</evidence>
<evidence type="ECO:0000313" key="8">
    <source>
        <dbReference type="EMBL" id="EFA05665.2"/>
    </source>
</evidence>
<dbReference type="PANTHER" id="PTHR24276">
    <property type="entry name" value="POLYSERASE-RELATED"/>
    <property type="match status" value="1"/>
</dbReference>
<sequence>MFRLFVLLASALALPTDQPLSEDFPVTDSSGNESLPEVEDRIVGGSPAKLGQFPYQAALYLKDSDGKMFFCSGALIAPRYILTAAHCIEGSIETVLVELGTIRLDDKSGGFQVYASQGFSHPNYSPKSIANDIAVLELSKSVPMSANIQTIRLASDKLGVGVSVTLSGWGKTSSTSAVSKTLNHVKLTTISNAVCKNYESTCSGDSGGPMVTGSGSSALHVGIVSFGSSKGCDKGYPTVYTRTAAYRAWIREHANV</sequence>
<dbReference type="PRINTS" id="PR00722">
    <property type="entry name" value="CHYMOTRYPSIN"/>
</dbReference>
<evidence type="ECO:0000256" key="1">
    <source>
        <dbReference type="ARBA" id="ARBA00007664"/>
    </source>
</evidence>
<dbReference type="Proteomes" id="UP000007266">
    <property type="component" value="Linkage group 6"/>
</dbReference>
<dbReference type="PROSITE" id="PS50240">
    <property type="entry name" value="TRYPSIN_DOM"/>
    <property type="match status" value="1"/>
</dbReference>
<dbReference type="InterPro" id="IPR050430">
    <property type="entry name" value="Peptidase_S1"/>
</dbReference>
<feature type="domain" description="Peptidase S1" evidence="7">
    <location>
        <begin position="42"/>
        <end position="255"/>
    </location>
</feature>
<evidence type="ECO:0000259" key="7">
    <source>
        <dbReference type="PROSITE" id="PS50240"/>
    </source>
</evidence>
<evidence type="ECO:0000256" key="4">
    <source>
        <dbReference type="ARBA" id="ARBA00022825"/>
    </source>
</evidence>
<dbReference type="GO" id="GO:0004252">
    <property type="term" value="F:serine-type endopeptidase activity"/>
    <property type="evidence" value="ECO:0007669"/>
    <property type="project" value="InterPro"/>
</dbReference>
<dbReference type="PROSITE" id="PS00134">
    <property type="entry name" value="TRYPSIN_HIS"/>
    <property type="match status" value="1"/>
</dbReference>
<dbReference type="InParanoid" id="D2A3X1"/>
<reference evidence="8 9" key="2">
    <citation type="journal article" date="2010" name="Nucleic Acids Res.">
        <title>BeetleBase in 2010: revisions to provide comprehensive genomic information for Tribolium castaneum.</title>
        <authorList>
            <person name="Kim H.S."/>
            <person name="Murphy T."/>
            <person name="Xia J."/>
            <person name="Caragea D."/>
            <person name="Park Y."/>
            <person name="Beeman R.W."/>
            <person name="Lorenzen M.D."/>
            <person name="Butcher S."/>
            <person name="Manak J.R."/>
            <person name="Brown S.J."/>
        </authorList>
    </citation>
    <scope>GENOME REANNOTATION</scope>
    <source>
        <strain evidence="8 9">Georgia GA2</strain>
    </source>
</reference>
<evidence type="ECO:0000256" key="2">
    <source>
        <dbReference type="ARBA" id="ARBA00022670"/>
    </source>
</evidence>
<organism evidence="8 9">
    <name type="scientific">Tribolium castaneum</name>
    <name type="common">Red flour beetle</name>
    <dbReference type="NCBI Taxonomy" id="7070"/>
    <lineage>
        <taxon>Eukaryota</taxon>
        <taxon>Metazoa</taxon>
        <taxon>Ecdysozoa</taxon>
        <taxon>Arthropoda</taxon>
        <taxon>Hexapoda</taxon>
        <taxon>Insecta</taxon>
        <taxon>Pterygota</taxon>
        <taxon>Neoptera</taxon>
        <taxon>Endopterygota</taxon>
        <taxon>Coleoptera</taxon>
        <taxon>Polyphaga</taxon>
        <taxon>Cucujiformia</taxon>
        <taxon>Tenebrionidae</taxon>
        <taxon>Tenebrionidae incertae sedis</taxon>
        <taxon>Tribolium</taxon>
    </lineage>
</organism>
<dbReference type="GO" id="GO:0005615">
    <property type="term" value="C:extracellular space"/>
    <property type="evidence" value="ECO:0000318"/>
    <property type="project" value="GO_Central"/>
</dbReference>
<keyword evidence="4 6" id="KW-0720">Serine protease</keyword>
<dbReference type="OMA" id="LIASEWI"/>
<dbReference type="InterPro" id="IPR033116">
    <property type="entry name" value="TRYPSIN_SER"/>
</dbReference>
<evidence type="ECO:0000313" key="9">
    <source>
        <dbReference type="Proteomes" id="UP000007266"/>
    </source>
</evidence>
<dbReference type="InterPro" id="IPR043504">
    <property type="entry name" value="Peptidase_S1_PA_chymotrypsin"/>
</dbReference>
<gene>
    <name evidence="8" type="primary">AUGUSTUS-3.0.2_14930</name>
    <name evidence="8" type="ORF">TcasGA2_TC014930</name>
</gene>
<dbReference type="FunFam" id="2.40.10.10:FF:000068">
    <property type="entry name" value="transmembrane protease serine 2"/>
    <property type="match status" value="1"/>
</dbReference>